<protein>
    <submittedName>
        <fullName evidence="2">Uncharacterized protein</fullName>
    </submittedName>
</protein>
<accession>A0A6A6XRE4</accession>
<keyword evidence="3" id="KW-1185">Reference proteome</keyword>
<organism evidence="2 3">
    <name type="scientific">Melanomma pulvis-pyrius CBS 109.77</name>
    <dbReference type="NCBI Taxonomy" id="1314802"/>
    <lineage>
        <taxon>Eukaryota</taxon>
        <taxon>Fungi</taxon>
        <taxon>Dikarya</taxon>
        <taxon>Ascomycota</taxon>
        <taxon>Pezizomycotina</taxon>
        <taxon>Dothideomycetes</taxon>
        <taxon>Pleosporomycetidae</taxon>
        <taxon>Pleosporales</taxon>
        <taxon>Melanommataceae</taxon>
        <taxon>Melanomma</taxon>
    </lineage>
</organism>
<gene>
    <name evidence="2" type="ORF">K505DRAFT_390679</name>
</gene>
<evidence type="ECO:0000313" key="2">
    <source>
        <dbReference type="EMBL" id="KAF2799136.1"/>
    </source>
</evidence>
<dbReference type="EMBL" id="MU001770">
    <property type="protein sequence ID" value="KAF2799136.1"/>
    <property type="molecule type" value="Genomic_DNA"/>
</dbReference>
<evidence type="ECO:0000256" key="1">
    <source>
        <dbReference type="SAM" id="MobiDB-lite"/>
    </source>
</evidence>
<name>A0A6A6XRE4_9PLEO</name>
<dbReference type="OrthoDB" id="3800307at2759"/>
<evidence type="ECO:0000313" key="3">
    <source>
        <dbReference type="Proteomes" id="UP000799757"/>
    </source>
</evidence>
<dbReference type="Proteomes" id="UP000799757">
    <property type="component" value="Unassembled WGS sequence"/>
</dbReference>
<feature type="region of interest" description="Disordered" evidence="1">
    <location>
        <begin position="304"/>
        <end position="329"/>
    </location>
</feature>
<reference evidence="2" key="1">
    <citation type="journal article" date="2020" name="Stud. Mycol.">
        <title>101 Dothideomycetes genomes: a test case for predicting lifestyles and emergence of pathogens.</title>
        <authorList>
            <person name="Haridas S."/>
            <person name="Albert R."/>
            <person name="Binder M."/>
            <person name="Bloem J."/>
            <person name="Labutti K."/>
            <person name="Salamov A."/>
            <person name="Andreopoulos B."/>
            <person name="Baker S."/>
            <person name="Barry K."/>
            <person name="Bills G."/>
            <person name="Bluhm B."/>
            <person name="Cannon C."/>
            <person name="Castanera R."/>
            <person name="Culley D."/>
            <person name="Daum C."/>
            <person name="Ezra D."/>
            <person name="Gonzalez J."/>
            <person name="Henrissat B."/>
            <person name="Kuo A."/>
            <person name="Liang C."/>
            <person name="Lipzen A."/>
            <person name="Lutzoni F."/>
            <person name="Magnuson J."/>
            <person name="Mondo S."/>
            <person name="Nolan M."/>
            <person name="Ohm R."/>
            <person name="Pangilinan J."/>
            <person name="Park H.-J."/>
            <person name="Ramirez L."/>
            <person name="Alfaro M."/>
            <person name="Sun H."/>
            <person name="Tritt A."/>
            <person name="Yoshinaga Y."/>
            <person name="Zwiers L.-H."/>
            <person name="Turgeon B."/>
            <person name="Goodwin S."/>
            <person name="Spatafora J."/>
            <person name="Crous P."/>
            <person name="Grigoriev I."/>
        </authorList>
    </citation>
    <scope>NUCLEOTIDE SEQUENCE</scope>
    <source>
        <strain evidence="2">CBS 109.77</strain>
    </source>
</reference>
<sequence length="349" mass="39744">MGRHDTSLYKWPDLQGGDQEGETYDTVNGFHVYPRTITTEPPEEEAPIATAQDLDAIRKRVAAVLKCLDMPVHIGDIMPIIVSDLAVFAAEKERDLLPPMFEASLSTGLDLPRLLTRNYSDHSKPIFRYDISDECKDMLRKKIQRAQVQHADDLAQEGLVDIAITWYCGPDSETPGRLVMATPDENNIMARASRLCYGSLDGDRMHAKPRPKEDPNKKWNVLDHMDPRWMRYEENLPQPSTLGGFYACVPINLLPQLMGLRESWNIDVITIVKPKHMTAEEQAEMNEYHTSRRTFKEEAIAQKQAAERAATKSARESAQKEHDARRAATYHSAVRASVDRLKYLDLHYN</sequence>
<proteinExistence type="predicted"/>
<dbReference type="AlphaFoldDB" id="A0A6A6XRE4"/>
<feature type="compositionally biased region" description="Basic and acidic residues" evidence="1">
    <location>
        <begin position="304"/>
        <end position="326"/>
    </location>
</feature>